<feature type="region of interest" description="Disordered" evidence="1">
    <location>
        <begin position="29"/>
        <end position="53"/>
    </location>
</feature>
<dbReference type="EMBL" id="JANPWB010000011">
    <property type="protein sequence ID" value="KAJ1129095.1"/>
    <property type="molecule type" value="Genomic_DNA"/>
</dbReference>
<reference evidence="2" key="1">
    <citation type="journal article" date="2022" name="bioRxiv">
        <title>Sequencing and chromosome-scale assembly of the giantPleurodeles waltlgenome.</title>
        <authorList>
            <person name="Brown T."/>
            <person name="Elewa A."/>
            <person name="Iarovenko S."/>
            <person name="Subramanian E."/>
            <person name="Araus A.J."/>
            <person name="Petzold A."/>
            <person name="Susuki M."/>
            <person name="Suzuki K.-i.T."/>
            <person name="Hayashi T."/>
            <person name="Toyoda A."/>
            <person name="Oliveira C."/>
            <person name="Osipova E."/>
            <person name="Leigh N.D."/>
            <person name="Simon A."/>
            <person name="Yun M.H."/>
        </authorList>
    </citation>
    <scope>NUCLEOTIDE SEQUENCE</scope>
    <source>
        <strain evidence="2">20211129_DDA</strain>
        <tissue evidence="2">Liver</tissue>
    </source>
</reference>
<evidence type="ECO:0000256" key="1">
    <source>
        <dbReference type="SAM" id="MobiDB-lite"/>
    </source>
</evidence>
<accession>A0AAV7PU45</accession>
<dbReference type="AlphaFoldDB" id="A0AAV7PU45"/>
<evidence type="ECO:0000313" key="2">
    <source>
        <dbReference type="EMBL" id="KAJ1129095.1"/>
    </source>
</evidence>
<organism evidence="2 3">
    <name type="scientific">Pleurodeles waltl</name>
    <name type="common">Iberian ribbed newt</name>
    <dbReference type="NCBI Taxonomy" id="8319"/>
    <lineage>
        <taxon>Eukaryota</taxon>
        <taxon>Metazoa</taxon>
        <taxon>Chordata</taxon>
        <taxon>Craniata</taxon>
        <taxon>Vertebrata</taxon>
        <taxon>Euteleostomi</taxon>
        <taxon>Amphibia</taxon>
        <taxon>Batrachia</taxon>
        <taxon>Caudata</taxon>
        <taxon>Salamandroidea</taxon>
        <taxon>Salamandridae</taxon>
        <taxon>Pleurodelinae</taxon>
        <taxon>Pleurodeles</taxon>
    </lineage>
</organism>
<proteinExistence type="predicted"/>
<comment type="caution">
    <text evidence="2">The sequence shown here is derived from an EMBL/GenBank/DDBJ whole genome shotgun (WGS) entry which is preliminary data.</text>
</comment>
<dbReference type="Proteomes" id="UP001066276">
    <property type="component" value="Chromosome 7"/>
</dbReference>
<protein>
    <submittedName>
        <fullName evidence="2">Uncharacterized protein</fullName>
    </submittedName>
</protein>
<sequence>MASPSSQLQSKPFITCLYLHLLGVRGREPGEPFLGSNGEEEQGVGSSGRSAQSARLSLEERSRVFLLLFPGNRKRTWILPPTWCPQASDGSAGADSPFEVGPPRCFRVRVSDPRSAN</sequence>
<evidence type="ECO:0000313" key="3">
    <source>
        <dbReference type="Proteomes" id="UP001066276"/>
    </source>
</evidence>
<keyword evidence="3" id="KW-1185">Reference proteome</keyword>
<name>A0AAV7PU45_PLEWA</name>
<gene>
    <name evidence="2" type="ORF">NDU88_007466</name>
</gene>